<evidence type="ECO:0000259" key="1">
    <source>
        <dbReference type="Pfam" id="PF21217"/>
    </source>
</evidence>
<protein>
    <submittedName>
        <fullName evidence="2">Toxin-antitoxin system, antitoxin component, ribbon-helix-helix domain protein</fullName>
    </submittedName>
</protein>
<dbReference type="Proteomes" id="UP000003344">
    <property type="component" value="Unassembled WGS sequence"/>
</dbReference>
<dbReference type="Gene3D" id="6.20.450.20">
    <property type="match status" value="1"/>
</dbReference>
<organism evidence="2 3">
    <name type="scientific">Neisseria mucosa (strain ATCC 25996 / DSM 4631 / NCTC 10774 / M26)</name>
    <dbReference type="NCBI Taxonomy" id="546266"/>
    <lineage>
        <taxon>Bacteria</taxon>
        <taxon>Pseudomonadati</taxon>
        <taxon>Pseudomonadota</taxon>
        <taxon>Betaproteobacteria</taxon>
        <taxon>Neisseriales</taxon>
        <taxon>Neisseriaceae</taxon>
        <taxon>Neisseria</taxon>
    </lineage>
</organism>
<sequence>MAAWGEIGVMHGFCGCDAEAESYDVWFRAKVEKSITDPAPTMPHNEAMAFVDKELKCRKDERLAESIAQAERS</sequence>
<dbReference type="Pfam" id="PF21217">
    <property type="entry name" value="PaaA2"/>
    <property type="match status" value="1"/>
</dbReference>
<dbReference type="AlphaFoldDB" id="D2ZT12"/>
<dbReference type="InterPro" id="IPR048851">
    <property type="entry name" value="PaaA2_dom"/>
</dbReference>
<feature type="domain" description="Stability determinant" evidence="1">
    <location>
        <begin position="20"/>
        <end position="49"/>
    </location>
</feature>
<gene>
    <name evidence="2" type="ORF">NEIMUCOT_03745</name>
</gene>
<evidence type="ECO:0000313" key="2">
    <source>
        <dbReference type="EMBL" id="EFC89945.1"/>
    </source>
</evidence>
<dbReference type="RefSeq" id="WP_003740951.1">
    <property type="nucleotide sequence ID" value="NZ_ACDX02000001.1"/>
</dbReference>
<name>D2ZT12_NEIM2</name>
<accession>D2ZT12</accession>
<comment type="caution">
    <text evidence="2">The sequence shown here is derived from an EMBL/GenBank/DDBJ whole genome shotgun (WGS) entry which is preliminary data.</text>
</comment>
<dbReference type="EMBL" id="ACDX02000001">
    <property type="protein sequence ID" value="EFC89945.1"/>
    <property type="molecule type" value="Genomic_DNA"/>
</dbReference>
<evidence type="ECO:0000313" key="3">
    <source>
        <dbReference type="Proteomes" id="UP000003344"/>
    </source>
</evidence>
<proteinExistence type="predicted"/>
<reference evidence="2 3" key="1">
    <citation type="submission" date="2009-10" db="EMBL/GenBank/DDBJ databases">
        <authorList>
            <person name="Weinstock G."/>
            <person name="Sodergren E."/>
            <person name="Clifton S."/>
            <person name="Fulton L."/>
            <person name="Fulton B."/>
            <person name="Courtney L."/>
            <person name="Fronick C."/>
            <person name="Harrison M."/>
            <person name="Strong C."/>
            <person name="Farmer C."/>
            <person name="Delahaunty K."/>
            <person name="Markovic C."/>
            <person name="Hall O."/>
            <person name="Minx P."/>
            <person name="Tomlinson C."/>
            <person name="Mitreva M."/>
            <person name="Nelson J."/>
            <person name="Hou S."/>
            <person name="Wollam A."/>
            <person name="Pepin K.H."/>
            <person name="Johnson M."/>
            <person name="Bhonagiri V."/>
            <person name="Nash W.E."/>
            <person name="Warren W."/>
            <person name="Chinwalla A."/>
            <person name="Mardis E.R."/>
            <person name="Wilson R.K."/>
        </authorList>
    </citation>
    <scope>NUCLEOTIDE SEQUENCE [LARGE SCALE GENOMIC DNA]</scope>
    <source>
        <strain evidence="3">ATCC 25996 / DSM 4631 / NCTC 10774 / M26</strain>
    </source>
</reference>